<evidence type="ECO:0000313" key="3">
    <source>
        <dbReference type="Proteomes" id="UP000026961"/>
    </source>
</evidence>
<evidence type="ECO:0000313" key="2">
    <source>
        <dbReference type="EnsemblPlants" id="OGLUM03G35670.1"/>
    </source>
</evidence>
<dbReference type="HOGENOM" id="CLU_018793_3_2_1"/>
<sequence>MAAKHLRDGSCFDEPAMQPAAKRLRARAAATAEARTTTTTTLPVDLLLEIVARLDAATTVRCAAAGKSIRRAILDPSFRRIRLALRAAANGAGFDPTLLFAVSYKLARLDDPPVLIVEDPQSAAGGAAAPFAVSGKFLRRIVEPPPPPPPSYRPVLPIYKSYDSELKHSETVASRDVLVVLRKRPVGVRAFCTIPRQQLCICNSLTGDTTRLPMSDVVDVYPPAFLTVGGAGRSYELLVMDKRLQTQTFSSEDGKWGAIRAMEELPHPISSPLYAHRPLVVSRRNAVYWLCPERLGGVTADLHILAVDVGAGRRRASRIELPPDCLSRMKPFGWQSDGIILAPSPSPDGELSLIVAEVLVISQWTLLPSSSSSSSEGGSPAARWSRQVVISRLAIDRQAGHDMFMGVVCFHGLGLVSGAVLMQVRVLDTVLIALLHLASKECLILRRWDKMSRPSELCLHEIDLASVLQSMKHFLI</sequence>
<organism evidence="2">
    <name type="scientific">Oryza glumipatula</name>
    <dbReference type="NCBI Taxonomy" id="40148"/>
    <lineage>
        <taxon>Eukaryota</taxon>
        <taxon>Viridiplantae</taxon>
        <taxon>Streptophyta</taxon>
        <taxon>Embryophyta</taxon>
        <taxon>Tracheophyta</taxon>
        <taxon>Spermatophyta</taxon>
        <taxon>Magnoliopsida</taxon>
        <taxon>Liliopsida</taxon>
        <taxon>Poales</taxon>
        <taxon>Poaceae</taxon>
        <taxon>BOP clade</taxon>
        <taxon>Oryzoideae</taxon>
        <taxon>Oryzeae</taxon>
        <taxon>Oryzinae</taxon>
        <taxon>Oryza</taxon>
    </lineage>
</organism>
<evidence type="ECO:0000259" key="1">
    <source>
        <dbReference type="Pfam" id="PF24523"/>
    </source>
</evidence>
<dbReference type="InterPro" id="IPR056016">
    <property type="entry name" value="DUF7595"/>
</dbReference>
<dbReference type="InterPro" id="IPR036047">
    <property type="entry name" value="F-box-like_dom_sf"/>
</dbReference>
<dbReference type="STRING" id="40148.A0A0D9ZDU3"/>
<protein>
    <recommendedName>
        <fullName evidence="1">DUF7595 domain-containing protein</fullName>
    </recommendedName>
</protein>
<dbReference type="PANTHER" id="PTHR35828">
    <property type="entry name" value="OS08G0203800 PROTEIN-RELATED"/>
    <property type="match status" value="1"/>
</dbReference>
<dbReference type="eggNOG" id="ENOG502R3DV">
    <property type="taxonomic scope" value="Eukaryota"/>
</dbReference>
<accession>A0A0D9ZDU3</accession>
<dbReference type="Proteomes" id="UP000026961">
    <property type="component" value="Chromosome 3"/>
</dbReference>
<proteinExistence type="predicted"/>
<dbReference type="SUPFAM" id="SSF81383">
    <property type="entry name" value="F-box domain"/>
    <property type="match status" value="1"/>
</dbReference>
<dbReference type="Pfam" id="PF24523">
    <property type="entry name" value="DUF7595"/>
    <property type="match status" value="1"/>
</dbReference>
<reference evidence="2" key="1">
    <citation type="submission" date="2015-04" db="UniProtKB">
        <authorList>
            <consortium name="EnsemblPlants"/>
        </authorList>
    </citation>
    <scope>IDENTIFICATION</scope>
</reference>
<dbReference type="Gramene" id="OGLUM03G35670.1">
    <property type="protein sequence ID" value="OGLUM03G35670.1"/>
    <property type="gene ID" value="OGLUM03G35670"/>
</dbReference>
<dbReference type="PANTHER" id="PTHR35828:SF3">
    <property type="entry name" value="OS03G0775900 PROTEIN"/>
    <property type="match status" value="1"/>
</dbReference>
<feature type="domain" description="DUF7595" evidence="1">
    <location>
        <begin position="163"/>
        <end position="474"/>
    </location>
</feature>
<keyword evidence="3" id="KW-1185">Reference proteome</keyword>
<reference evidence="2" key="2">
    <citation type="submission" date="2018-05" db="EMBL/GenBank/DDBJ databases">
        <title>OgluRS3 (Oryza glumaepatula Reference Sequence Version 3).</title>
        <authorList>
            <person name="Zhang J."/>
            <person name="Kudrna D."/>
            <person name="Lee S."/>
            <person name="Talag J."/>
            <person name="Welchert J."/>
            <person name="Wing R.A."/>
        </authorList>
    </citation>
    <scope>NUCLEOTIDE SEQUENCE [LARGE SCALE GENOMIC DNA]</scope>
</reference>
<dbReference type="EnsemblPlants" id="OGLUM03G35670.1">
    <property type="protein sequence ID" value="OGLUM03G35670.1"/>
    <property type="gene ID" value="OGLUM03G35670"/>
</dbReference>
<dbReference type="AlphaFoldDB" id="A0A0D9ZDU3"/>
<name>A0A0D9ZDU3_9ORYZ</name>